<evidence type="ECO:0000256" key="4">
    <source>
        <dbReference type="ARBA" id="ARBA00023054"/>
    </source>
</evidence>
<name>A0A267GVG7_9PLAT</name>
<evidence type="ECO:0000259" key="8">
    <source>
        <dbReference type="PROSITE" id="PS50178"/>
    </source>
</evidence>
<dbReference type="PANTHER" id="PTHR45956">
    <property type="entry name" value="RUN AND FYVE DOMAIN-CONTAINING PROTEIN 2-LIKE PROTEIN"/>
    <property type="match status" value="1"/>
</dbReference>
<feature type="compositionally biased region" description="Basic and acidic residues" evidence="7">
    <location>
        <begin position="482"/>
        <end position="502"/>
    </location>
</feature>
<evidence type="ECO:0000313" key="10">
    <source>
        <dbReference type="EMBL" id="PAA89347.1"/>
    </source>
</evidence>
<dbReference type="PANTHER" id="PTHR45956:SF6">
    <property type="entry name" value="RUN DOMAIN-CONTAINING PROTEIN"/>
    <property type="match status" value="1"/>
</dbReference>
<dbReference type="OrthoDB" id="79871at2759"/>
<protein>
    <recommendedName>
        <fullName evidence="12">FYVE-type domain-containing protein</fullName>
    </recommendedName>
</protein>
<dbReference type="Proteomes" id="UP000215902">
    <property type="component" value="Unassembled WGS sequence"/>
</dbReference>
<organism evidence="10 11">
    <name type="scientific">Macrostomum lignano</name>
    <dbReference type="NCBI Taxonomy" id="282301"/>
    <lineage>
        <taxon>Eukaryota</taxon>
        <taxon>Metazoa</taxon>
        <taxon>Spiralia</taxon>
        <taxon>Lophotrochozoa</taxon>
        <taxon>Platyhelminthes</taxon>
        <taxon>Rhabditophora</taxon>
        <taxon>Macrostomorpha</taxon>
        <taxon>Macrostomida</taxon>
        <taxon>Macrostomidae</taxon>
        <taxon>Macrostomum</taxon>
    </lineage>
</organism>
<keyword evidence="11" id="KW-1185">Reference proteome</keyword>
<keyword evidence="1" id="KW-0479">Metal-binding</keyword>
<dbReference type="Pfam" id="PF02759">
    <property type="entry name" value="RUN"/>
    <property type="match status" value="1"/>
</dbReference>
<keyword evidence="2 5" id="KW-0863">Zinc-finger</keyword>
<keyword evidence="4 6" id="KW-0175">Coiled coil</keyword>
<evidence type="ECO:0000313" key="11">
    <source>
        <dbReference type="Proteomes" id="UP000215902"/>
    </source>
</evidence>
<dbReference type="PROSITE" id="PS50826">
    <property type="entry name" value="RUN"/>
    <property type="match status" value="1"/>
</dbReference>
<feature type="compositionally biased region" description="Basic and acidic residues" evidence="7">
    <location>
        <begin position="301"/>
        <end position="323"/>
    </location>
</feature>
<dbReference type="InterPro" id="IPR011011">
    <property type="entry name" value="Znf_FYVE_PHD"/>
</dbReference>
<evidence type="ECO:0000259" key="9">
    <source>
        <dbReference type="PROSITE" id="PS50826"/>
    </source>
</evidence>
<evidence type="ECO:0008006" key="12">
    <source>
        <dbReference type="Google" id="ProtNLM"/>
    </source>
</evidence>
<dbReference type="STRING" id="282301.A0A267GVG7"/>
<evidence type="ECO:0000256" key="3">
    <source>
        <dbReference type="ARBA" id="ARBA00022833"/>
    </source>
</evidence>
<feature type="region of interest" description="Disordered" evidence="7">
    <location>
        <begin position="294"/>
        <end position="323"/>
    </location>
</feature>
<dbReference type="InterPro" id="IPR017455">
    <property type="entry name" value="Znf_FYVE-rel"/>
</dbReference>
<dbReference type="AlphaFoldDB" id="A0A267GVG7"/>
<feature type="domain" description="FYVE-type" evidence="8">
    <location>
        <begin position="577"/>
        <end position="635"/>
    </location>
</feature>
<dbReference type="Gene3D" id="3.30.40.10">
    <property type="entry name" value="Zinc/RING finger domain, C3HC4 (zinc finger)"/>
    <property type="match status" value="1"/>
</dbReference>
<dbReference type="InterPro" id="IPR004012">
    <property type="entry name" value="Run_dom"/>
</dbReference>
<dbReference type="EMBL" id="NIVC01000152">
    <property type="protein sequence ID" value="PAA89347.1"/>
    <property type="molecule type" value="Genomic_DNA"/>
</dbReference>
<dbReference type="SMART" id="SM00064">
    <property type="entry name" value="FYVE"/>
    <property type="match status" value="1"/>
</dbReference>
<dbReference type="GO" id="GO:0008270">
    <property type="term" value="F:zinc ion binding"/>
    <property type="evidence" value="ECO:0007669"/>
    <property type="project" value="UniProtKB-KW"/>
</dbReference>
<dbReference type="SUPFAM" id="SSF57903">
    <property type="entry name" value="FYVE/PHD zinc finger"/>
    <property type="match status" value="1"/>
</dbReference>
<evidence type="ECO:0000256" key="5">
    <source>
        <dbReference type="PROSITE-ProRule" id="PRU00091"/>
    </source>
</evidence>
<feature type="compositionally biased region" description="Gly residues" evidence="7">
    <location>
        <begin position="503"/>
        <end position="513"/>
    </location>
</feature>
<feature type="region of interest" description="Disordered" evidence="7">
    <location>
        <begin position="482"/>
        <end position="515"/>
    </location>
</feature>
<dbReference type="PROSITE" id="PS50178">
    <property type="entry name" value="ZF_FYVE"/>
    <property type="match status" value="1"/>
</dbReference>
<dbReference type="InterPro" id="IPR047335">
    <property type="entry name" value="RUFY1-3"/>
</dbReference>
<dbReference type="CDD" id="cd15721">
    <property type="entry name" value="FYVE_RUFY1_like"/>
    <property type="match status" value="1"/>
</dbReference>
<evidence type="ECO:0000256" key="1">
    <source>
        <dbReference type="ARBA" id="ARBA00022723"/>
    </source>
</evidence>
<feature type="compositionally biased region" description="Low complexity" evidence="7">
    <location>
        <begin position="9"/>
        <end position="25"/>
    </location>
</feature>
<comment type="caution">
    <text evidence="10">The sequence shown here is derived from an EMBL/GenBank/DDBJ whole genome shotgun (WGS) entry which is preliminary data.</text>
</comment>
<dbReference type="Gene3D" id="1.20.58.900">
    <property type="match status" value="1"/>
</dbReference>
<dbReference type="InterPro" id="IPR013083">
    <property type="entry name" value="Znf_RING/FYVE/PHD"/>
</dbReference>
<feature type="coiled-coil region" evidence="6">
    <location>
        <begin position="524"/>
        <end position="558"/>
    </location>
</feature>
<sequence>PHMQRADSADSASGPEAAAAASASSDAGNLAIQRQNIVHALRLSVKSVLDSAVTRGRTMSEDALSELLTMLDHVFCHGLRPSRGGLLFNERVCNPWPTVEQLPAVCPEAREATQTAQELAGLRGSGLGRLRAWCRLMLMRKSLAQAMRALLQMQEARLRELYLPGALLLHEDAQVVCGLLIGLGVIDYAFDYKRCAPSLLQPLREIRYSLYMAKSFEDDGSAAAQEGPETSALQDQINYQEELLAQLGQQRQALQDRLDRSCRELLDERQASAALRAELTTVKERVAGLEAEKASLQASHEQQKEAVRSDMAVERQTHEESRKGLDQLYQELQRRLKEETQNRFELERELQRQIRERTDLELAVRLLERDVHDKQDSLVTLRRQLEEIKTLSLDLSAKLREREDQLASKTTLVARLESKNEELQVALQRAEQASAEAESQLSGAEEAARKLGRQVAEAEAQRSALEADLRIEREWRVSLQDDLKDAQQQQEEEKSLSRRKEVLGGGSASGAGDPGATAALVEERDRLRETVAGQEQALAEMAGQLSTMKLRLNELSEQNSLGVAGQSAGQQAEWTDERQVTSCQQCNRQFSVARRKHHCRNCGGVFCADCSDQRLPLPSSAKPERVCDSCNTRLLQRYSNASGPAK</sequence>
<keyword evidence="3" id="KW-0862">Zinc</keyword>
<dbReference type="InterPro" id="IPR000306">
    <property type="entry name" value="Znf_FYVE"/>
</dbReference>
<dbReference type="InterPro" id="IPR037213">
    <property type="entry name" value="Run_dom_sf"/>
</dbReference>
<feature type="domain" description="RUN" evidence="9">
    <location>
        <begin position="58"/>
        <end position="195"/>
    </location>
</feature>
<dbReference type="Pfam" id="PF01363">
    <property type="entry name" value="FYVE"/>
    <property type="match status" value="1"/>
</dbReference>
<evidence type="ECO:0000256" key="6">
    <source>
        <dbReference type="SAM" id="Coils"/>
    </source>
</evidence>
<evidence type="ECO:0000256" key="2">
    <source>
        <dbReference type="ARBA" id="ARBA00022771"/>
    </source>
</evidence>
<dbReference type="SUPFAM" id="SSF140741">
    <property type="entry name" value="RUN domain-like"/>
    <property type="match status" value="1"/>
</dbReference>
<accession>A0A267GVG7</accession>
<dbReference type="SMART" id="SM00593">
    <property type="entry name" value="RUN"/>
    <property type="match status" value="1"/>
</dbReference>
<dbReference type="GO" id="GO:0005737">
    <property type="term" value="C:cytoplasm"/>
    <property type="evidence" value="ECO:0007669"/>
    <property type="project" value="TreeGrafter"/>
</dbReference>
<feature type="region of interest" description="Disordered" evidence="7">
    <location>
        <begin position="1"/>
        <end position="25"/>
    </location>
</feature>
<evidence type="ECO:0000256" key="7">
    <source>
        <dbReference type="SAM" id="MobiDB-lite"/>
    </source>
</evidence>
<proteinExistence type="predicted"/>
<reference evidence="10 11" key="1">
    <citation type="submission" date="2017-06" db="EMBL/GenBank/DDBJ databases">
        <title>A platform for efficient transgenesis in Macrostomum lignano, a flatworm model organism for stem cell research.</title>
        <authorList>
            <person name="Berezikov E."/>
        </authorList>
    </citation>
    <scope>NUCLEOTIDE SEQUENCE [LARGE SCALE GENOMIC DNA]</scope>
    <source>
        <strain evidence="10">DV1</strain>
        <tissue evidence="10">Whole organism</tissue>
    </source>
</reference>
<gene>
    <name evidence="10" type="ORF">BOX15_Mlig000752g2</name>
</gene>
<feature type="non-terminal residue" evidence="10">
    <location>
        <position position="1"/>
    </location>
</feature>